<dbReference type="PRINTS" id="PR01165">
    <property type="entry name" value="CYCOXIDASEI"/>
</dbReference>
<keyword evidence="4" id="KW-1003">Cell membrane</keyword>
<keyword evidence="9 14" id="KW-0249">Electron transport</keyword>
<comment type="similarity">
    <text evidence="2 14">Belongs to the heme-copper respiratory oxidase family.</text>
</comment>
<dbReference type="AlphaFoldDB" id="A0A840I5V6"/>
<feature type="transmembrane region" description="Helical" evidence="15">
    <location>
        <begin position="380"/>
        <end position="405"/>
    </location>
</feature>
<accession>A0A840I5V6</accession>
<evidence type="ECO:0000256" key="8">
    <source>
        <dbReference type="ARBA" id="ARBA00022723"/>
    </source>
</evidence>
<feature type="domain" description="Cytochrome oxidase subunit I profile" evidence="16">
    <location>
        <begin position="40"/>
        <end position="553"/>
    </location>
</feature>
<evidence type="ECO:0000256" key="10">
    <source>
        <dbReference type="ARBA" id="ARBA00022989"/>
    </source>
</evidence>
<dbReference type="EMBL" id="JACHOB010000004">
    <property type="protein sequence ID" value="MBB4659653.1"/>
    <property type="molecule type" value="Genomic_DNA"/>
</dbReference>
<feature type="transmembrane region" description="Helical" evidence="15">
    <location>
        <begin position="56"/>
        <end position="79"/>
    </location>
</feature>
<evidence type="ECO:0000256" key="1">
    <source>
        <dbReference type="ARBA" id="ARBA00004651"/>
    </source>
</evidence>
<dbReference type="GO" id="GO:0009060">
    <property type="term" value="P:aerobic respiration"/>
    <property type="evidence" value="ECO:0007669"/>
    <property type="project" value="InterPro"/>
</dbReference>
<dbReference type="GO" id="GO:0004129">
    <property type="term" value="F:cytochrome-c oxidase activity"/>
    <property type="evidence" value="ECO:0007669"/>
    <property type="project" value="InterPro"/>
</dbReference>
<keyword evidence="12" id="KW-0186">Copper</keyword>
<feature type="transmembrane region" description="Helical" evidence="15">
    <location>
        <begin position="721"/>
        <end position="739"/>
    </location>
</feature>
<proteinExistence type="inferred from homology"/>
<feature type="transmembrane region" description="Helical" evidence="15">
    <location>
        <begin position="751"/>
        <end position="770"/>
    </location>
</feature>
<feature type="transmembrane region" description="Helical" evidence="15">
    <location>
        <begin position="99"/>
        <end position="123"/>
    </location>
</feature>
<dbReference type="InterPro" id="IPR013833">
    <property type="entry name" value="Cyt_c_oxidase_su3_a-hlx"/>
</dbReference>
<evidence type="ECO:0000256" key="7">
    <source>
        <dbReference type="ARBA" id="ARBA00022692"/>
    </source>
</evidence>
<reference evidence="17 18" key="1">
    <citation type="submission" date="2020-08" db="EMBL/GenBank/DDBJ databases">
        <title>Genomic Encyclopedia of Type Strains, Phase IV (KMG-IV): sequencing the most valuable type-strain genomes for metagenomic binning, comparative biology and taxonomic classification.</title>
        <authorList>
            <person name="Goeker M."/>
        </authorList>
    </citation>
    <scope>NUCLEOTIDE SEQUENCE [LARGE SCALE GENOMIC DNA]</scope>
    <source>
        <strain evidence="17 18">DSM 102850</strain>
    </source>
</reference>
<evidence type="ECO:0000256" key="12">
    <source>
        <dbReference type="ARBA" id="ARBA00023008"/>
    </source>
</evidence>
<dbReference type="InterPro" id="IPR000883">
    <property type="entry name" value="Cyt_C_Oxase_1"/>
</dbReference>
<evidence type="ECO:0000256" key="2">
    <source>
        <dbReference type="ARBA" id="ARBA00009578"/>
    </source>
</evidence>
<name>A0A840I5V6_9PROT</name>
<dbReference type="SUPFAM" id="SSF81452">
    <property type="entry name" value="Cytochrome c oxidase subunit III-like"/>
    <property type="match status" value="1"/>
</dbReference>
<dbReference type="Proteomes" id="UP000563524">
    <property type="component" value="Unassembled WGS sequence"/>
</dbReference>
<keyword evidence="18" id="KW-1185">Reference proteome</keyword>
<evidence type="ECO:0000256" key="14">
    <source>
        <dbReference type="RuleBase" id="RU000370"/>
    </source>
</evidence>
<keyword evidence="6 14" id="KW-0679">Respiratory chain</keyword>
<feature type="transmembrane region" description="Helical" evidence="15">
    <location>
        <begin position="417"/>
        <end position="439"/>
    </location>
</feature>
<dbReference type="InterPro" id="IPR023616">
    <property type="entry name" value="Cyt_c_oxase-like_su1_dom"/>
</dbReference>
<evidence type="ECO:0000256" key="15">
    <source>
        <dbReference type="SAM" id="Phobius"/>
    </source>
</evidence>
<evidence type="ECO:0000256" key="3">
    <source>
        <dbReference type="ARBA" id="ARBA00022448"/>
    </source>
</evidence>
<dbReference type="GO" id="GO:0015990">
    <property type="term" value="P:electron transport coupled proton transport"/>
    <property type="evidence" value="ECO:0007669"/>
    <property type="project" value="TreeGrafter"/>
</dbReference>
<gene>
    <name evidence="17" type="ORF">GGQ59_002190</name>
</gene>
<comment type="caution">
    <text evidence="17">The sequence shown here is derived from an EMBL/GenBank/DDBJ whole genome shotgun (WGS) entry which is preliminary data.</text>
</comment>
<feature type="transmembrane region" description="Helical" evidence="15">
    <location>
        <begin position="135"/>
        <end position="159"/>
    </location>
</feature>
<feature type="transmembrane region" description="Helical" evidence="15">
    <location>
        <begin position="342"/>
        <end position="368"/>
    </location>
</feature>
<dbReference type="Gene3D" id="1.20.120.80">
    <property type="entry name" value="Cytochrome c oxidase, subunit III, four-helix bundle"/>
    <property type="match status" value="1"/>
</dbReference>
<feature type="transmembrane region" description="Helical" evidence="15">
    <location>
        <begin position="222"/>
        <end position="250"/>
    </location>
</feature>
<comment type="subcellular location">
    <subcellularLocation>
        <location evidence="1">Cell membrane</location>
        <topology evidence="1">Multi-pass membrane protein</topology>
    </subcellularLocation>
</comment>
<keyword evidence="10 15" id="KW-1133">Transmembrane helix</keyword>
<dbReference type="SUPFAM" id="SSF81442">
    <property type="entry name" value="Cytochrome c oxidase subunit I-like"/>
    <property type="match status" value="1"/>
</dbReference>
<evidence type="ECO:0000313" key="17">
    <source>
        <dbReference type="EMBL" id="MBB4659653.1"/>
    </source>
</evidence>
<protein>
    <submittedName>
        <fullName evidence="17">Cytochrome c oxidase subunit I+III</fullName>
    </submittedName>
</protein>
<dbReference type="GO" id="GO:0046872">
    <property type="term" value="F:metal ion binding"/>
    <property type="evidence" value="ECO:0007669"/>
    <property type="project" value="UniProtKB-KW"/>
</dbReference>
<sequence>MLDRTTDEDRIRAFGALPQKGLPNPGPRPEGEEEELLKIWATPTGWRLPTAVNNTVIGILYIGAAFVFFVLAGILALVMRTQLAVPNNDLLTQDLYNQLFTTHGTTMMFLFAIPSMEALGVMLLPQMLAARDLPFPRLSAFAIWAYVVGGAVFFTTVFYDLAPRGGWFMYPPNTLKEFAPGDNADFWLLGIGFIEISAIAGAIEIIVGTLRTRPPGMSLDKLPIFGWAMLIFAGMIMVAFPAVILATMLLEIERSFGWPFFSPEGGGDPLLWQHLFWFFGHPEVYIMFLPAAGLVSMMIPTIAQTKLVGYRLVVLALIATGFFSFGLWVHHMYATGIPGLSLAFFSAASAAVAIPSGIQVFSWLATLAKGRRRIRFTPPALFLLGTVFIFVLGGLTGVMVAMVPFDLQAHDTYFITAHMHYVMIGGMVFPLFATFYYWAPMVSSRLLSERLGQVAFWLMFIGFNVSFFPMHITGLLGMPRRVWTYPDEVGWGGYNMVSTIGAYIIAAGVAVFIWDLIKNFRVGNAEEDNPWNAGTLEFLPQDDYSTRSIPHVTTRDPLWDQPGLAEEVKAGHHYLPNAPTGGRETIVTSAIHAVPQYVIQMPGPSWTHVIAAVATAATFLLLTVKVVTLAMICAVVAVAAMFFWLWDVDRGPDKGPVEIGHGIELPVYVTGPVAHGWWAMMVLYLVGGSLYLSYLFSYLYMWTVSPETWPQGGAGLANLGWPLLSALCLIGSAAAFYFTKRVLPERGRINLAPALLMGGGALLACAGVAAEIWGHVQAGLRPTQSVYDAMVYLSPVLTGQIVVAICFMTLFVLLRHARGKLDNVRYANYENTALLVYFAVGQGLLGLLFIHGFPRMVG</sequence>
<keyword evidence="3 14" id="KW-0813">Transport</keyword>
<evidence type="ECO:0000256" key="11">
    <source>
        <dbReference type="ARBA" id="ARBA00023004"/>
    </source>
</evidence>
<feature type="transmembrane region" description="Helical" evidence="15">
    <location>
        <begin position="628"/>
        <end position="646"/>
    </location>
</feature>
<feature type="transmembrane region" description="Helical" evidence="15">
    <location>
        <begin position="310"/>
        <end position="330"/>
    </location>
</feature>
<keyword evidence="7 14" id="KW-0812">Transmembrane</keyword>
<evidence type="ECO:0000256" key="13">
    <source>
        <dbReference type="ARBA" id="ARBA00023136"/>
    </source>
</evidence>
<evidence type="ECO:0000256" key="9">
    <source>
        <dbReference type="ARBA" id="ARBA00022982"/>
    </source>
</evidence>
<feature type="transmembrane region" description="Helical" evidence="15">
    <location>
        <begin position="834"/>
        <end position="853"/>
    </location>
</feature>
<feature type="transmembrane region" description="Helical" evidence="15">
    <location>
        <begin position="605"/>
        <end position="622"/>
    </location>
</feature>
<keyword evidence="8" id="KW-0479">Metal-binding</keyword>
<dbReference type="RefSeq" id="WP_183818454.1">
    <property type="nucleotide sequence ID" value="NZ_JACHOB010000004.1"/>
</dbReference>
<feature type="transmembrane region" description="Helical" evidence="15">
    <location>
        <begin position="682"/>
        <end position="701"/>
    </location>
</feature>
<dbReference type="Pfam" id="PF00115">
    <property type="entry name" value="COX1"/>
    <property type="match status" value="1"/>
</dbReference>
<dbReference type="GO" id="GO:0022904">
    <property type="term" value="P:respiratory electron transport chain"/>
    <property type="evidence" value="ECO:0007669"/>
    <property type="project" value="InterPro"/>
</dbReference>
<dbReference type="PROSITE" id="PS00077">
    <property type="entry name" value="COX1_CUB"/>
    <property type="match status" value="1"/>
</dbReference>
<evidence type="ECO:0000256" key="4">
    <source>
        <dbReference type="ARBA" id="ARBA00022475"/>
    </source>
</evidence>
<dbReference type="GO" id="GO:0020037">
    <property type="term" value="F:heme binding"/>
    <property type="evidence" value="ECO:0007669"/>
    <property type="project" value="InterPro"/>
</dbReference>
<dbReference type="InterPro" id="IPR036927">
    <property type="entry name" value="Cyt_c_oxase-like_su1_sf"/>
</dbReference>
<dbReference type="InterPro" id="IPR035973">
    <property type="entry name" value="Cyt_c_oxidase_su3-like_sf"/>
</dbReference>
<evidence type="ECO:0000313" key="18">
    <source>
        <dbReference type="Proteomes" id="UP000563524"/>
    </source>
</evidence>
<organism evidence="17 18">
    <name type="scientific">Parvularcula dongshanensis</name>
    <dbReference type="NCBI Taxonomy" id="1173995"/>
    <lineage>
        <taxon>Bacteria</taxon>
        <taxon>Pseudomonadati</taxon>
        <taxon>Pseudomonadota</taxon>
        <taxon>Alphaproteobacteria</taxon>
        <taxon>Parvularculales</taxon>
        <taxon>Parvularculaceae</taxon>
        <taxon>Parvularcula</taxon>
    </lineage>
</organism>
<dbReference type="InterPro" id="IPR023615">
    <property type="entry name" value="Cyt_c_Oxase_su1_BS"/>
</dbReference>
<keyword evidence="13 15" id="KW-0472">Membrane</keyword>
<dbReference type="PANTHER" id="PTHR10422:SF35">
    <property type="entry name" value="CYTOCHROME BO(3) UBIQUINOL OXIDASE SUBUNIT 1"/>
    <property type="match status" value="1"/>
</dbReference>
<keyword evidence="5 14" id="KW-0349">Heme</keyword>
<feature type="transmembrane region" description="Helical" evidence="15">
    <location>
        <begin position="451"/>
        <end position="472"/>
    </location>
</feature>
<feature type="transmembrane region" description="Helical" evidence="15">
    <location>
        <begin position="186"/>
        <end position="210"/>
    </location>
</feature>
<dbReference type="PANTHER" id="PTHR10422">
    <property type="entry name" value="CYTOCHROME C OXIDASE SUBUNIT 1"/>
    <property type="match status" value="1"/>
</dbReference>
<evidence type="ECO:0000256" key="5">
    <source>
        <dbReference type="ARBA" id="ARBA00022617"/>
    </source>
</evidence>
<dbReference type="Gene3D" id="1.20.210.10">
    <property type="entry name" value="Cytochrome c oxidase-like, subunit I domain"/>
    <property type="match status" value="1"/>
</dbReference>
<evidence type="ECO:0000259" key="16">
    <source>
        <dbReference type="PROSITE" id="PS50855"/>
    </source>
</evidence>
<feature type="transmembrane region" description="Helical" evidence="15">
    <location>
        <begin position="284"/>
        <end position="303"/>
    </location>
</feature>
<feature type="transmembrane region" description="Helical" evidence="15">
    <location>
        <begin position="790"/>
        <end position="814"/>
    </location>
</feature>
<evidence type="ECO:0000256" key="6">
    <source>
        <dbReference type="ARBA" id="ARBA00022660"/>
    </source>
</evidence>
<keyword evidence="11" id="KW-0408">Iron</keyword>
<dbReference type="GO" id="GO:0005886">
    <property type="term" value="C:plasma membrane"/>
    <property type="evidence" value="ECO:0007669"/>
    <property type="project" value="UniProtKB-SubCell"/>
</dbReference>
<dbReference type="PROSITE" id="PS50855">
    <property type="entry name" value="COX1"/>
    <property type="match status" value="1"/>
</dbReference>
<feature type="transmembrane region" description="Helical" evidence="15">
    <location>
        <begin position="492"/>
        <end position="514"/>
    </location>
</feature>